<sequence length="122" mass="13304">MPETSFGDERLYDDERFSARVFYSDGAQKTVLGYFEPRQFIPVHAPDSTLTVVVQDGDGTVRDGEDEHEVGVGDVVSVPAGVERGVRAGDEGLEALLVTSPPPTDDDHDKVREGLRKGVFEP</sequence>
<reference evidence="3" key="1">
    <citation type="submission" date="2022-09" db="EMBL/GenBank/DDBJ databases">
        <title>Haloadaptaus new haloarchaeum isolated from saline soil.</title>
        <authorList>
            <person name="Duran-Viseras A."/>
            <person name="Sanchez-Porro C."/>
            <person name="Ventosa A."/>
        </authorList>
    </citation>
    <scope>NUCLEOTIDE SEQUENCE</scope>
    <source>
        <strain evidence="3">F3-133</strain>
    </source>
</reference>
<dbReference type="AlphaFoldDB" id="A0A9Q4GHC4"/>
<dbReference type="Proteomes" id="UP001149411">
    <property type="component" value="Unassembled WGS sequence"/>
</dbReference>
<dbReference type="PANTHER" id="PTHR37694:SF1">
    <property type="entry name" value="SLR8022 PROTEIN"/>
    <property type="match status" value="1"/>
</dbReference>
<dbReference type="InterPro" id="IPR011051">
    <property type="entry name" value="RmlC_Cupin_sf"/>
</dbReference>
<evidence type="ECO:0000313" key="3">
    <source>
        <dbReference type="EMBL" id="MCX2819712.1"/>
    </source>
</evidence>
<proteinExistence type="predicted"/>
<dbReference type="SUPFAM" id="SSF51182">
    <property type="entry name" value="RmlC-like cupins"/>
    <property type="match status" value="1"/>
</dbReference>
<comment type="caution">
    <text evidence="3">The sequence shown here is derived from an EMBL/GenBank/DDBJ whole genome shotgun (WGS) entry which is preliminary data.</text>
</comment>
<accession>A0A9Q4GHC4</accession>
<evidence type="ECO:0000313" key="4">
    <source>
        <dbReference type="Proteomes" id="UP001149411"/>
    </source>
</evidence>
<dbReference type="EMBL" id="RKLV01000011">
    <property type="protein sequence ID" value="MCX2819712.1"/>
    <property type="molecule type" value="Genomic_DNA"/>
</dbReference>
<feature type="domain" description="Cupin type-2" evidence="2">
    <location>
        <begin position="35"/>
        <end position="98"/>
    </location>
</feature>
<organism evidence="3 4">
    <name type="scientific">Halorutilus salinus</name>
    <dbReference type="NCBI Taxonomy" id="2487751"/>
    <lineage>
        <taxon>Archaea</taxon>
        <taxon>Methanobacteriati</taxon>
        <taxon>Methanobacteriota</taxon>
        <taxon>Stenosarchaea group</taxon>
        <taxon>Halobacteria</taxon>
        <taxon>Halorutilales</taxon>
        <taxon>Halorutilaceae</taxon>
        <taxon>Halorutilus</taxon>
    </lineage>
</organism>
<evidence type="ECO:0000256" key="1">
    <source>
        <dbReference type="SAM" id="MobiDB-lite"/>
    </source>
</evidence>
<dbReference type="Pfam" id="PF07883">
    <property type="entry name" value="Cupin_2"/>
    <property type="match status" value="1"/>
</dbReference>
<name>A0A9Q4GHC4_9EURY</name>
<dbReference type="InterPro" id="IPR013096">
    <property type="entry name" value="Cupin_2"/>
</dbReference>
<dbReference type="PANTHER" id="PTHR37694">
    <property type="entry name" value="SLR8022 PROTEIN"/>
    <property type="match status" value="1"/>
</dbReference>
<keyword evidence="4" id="KW-1185">Reference proteome</keyword>
<protein>
    <submittedName>
        <fullName evidence="3">Cupin</fullName>
    </submittedName>
</protein>
<evidence type="ECO:0000259" key="2">
    <source>
        <dbReference type="Pfam" id="PF07883"/>
    </source>
</evidence>
<dbReference type="InterPro" id="IPR014710">
    <property type="entry name" value="RmlC-like_jellyroll"/>
</dbReference>
<dbReference type="RefSeq" id="WP_266088228.1">
    <property type="nucleotide sequence ID" value="NZ_RKLV01000011.1"/>
</dbReference>
<gene>
    <name evidence="3" type="ORF">EGH25_10170</name>
</gene>
<feature type="region of interest" description="Disordered" evidence="1">
    <location>
        <begin position="96"/>
        <end position="122"/>
    </location>
</feature>
<dbReference type="Gene3D" id="2.60.120.10">
    <property type="entry name" value="Jelly Rolls"/>
    <property type="match status" value="1"/>
</dbReference>
<feature type="compositionally biased region" description="Basic and acidic residues" evidence="1">
    <location>
        <begin position="105"/>
        <end position="122"/>
    </location>
</feature>